<reference evidence="3 4" key="1">
    <citation type="submission" date="2020-08" db="EMBL/GenBank/DDBJ databases">
        <title>Exploring microbial biodiversity for novel pathways involved in the catabolism of aromatic compounds derived from lignin.</title>
        <authorList>
            <person name="Elkins J."/>
        </authorList>
    </citation>
    <scope>NUCLEOTIDE SEQUENCE [LARGE SCALE GENOMIC DNA]</scope>
    <source>
        <strain evidence="3 4">B1D3A</strain>
    </source>
</reference>
<feature type="domain" description="Response regulatory" evidence="2">
    <location>
        <begin position="19"/>
        <end position="129"/>
    </location>
</feature>
<dbReference type="InterPro" id="IPR001789">
    <property type="entry name" value="Sig_transdc_resp-reg_receiver"/>
</dbReference>
<evidence type="ECO:0000313" key="4">
    <source>
        <dbReference type="Proteomes" id="UP001138540"/>
    </source>
</evidence>
<comment type="caution">
    <text evidence="3">The sequence shown here is derived from an EMBL/GenBank/DDBJ whole genome shotgun (WGS) entry which is preliminary data.</text>
</comment>
<proteinExistence type="predicted"/>
<dbReference type="InterPro" id="IPR011006">
    <property type="entry name" value="CheY-like_superfamily"/>
</dbReference>
<name>A0ABR6NCJ6_9SPHN</name>
<gene>
    <name evidence="3" type="ORF">HNP60_000983</name>
</gene>
<dbReference type="RefSeq" id="WP_184050319.1">
    <property type="nucleotide sequence ID" value="NZ_JACHKA010000001.1"/>
</dbReference>
<accession>A0ABR6NCJ6</accession>
<dbReference type="SUPFAM" id="SSF52172">
    <property type="entry name" value="CheY-like"/>
    <property type="match status" value="1"/>
</dbReference>
<dbReference type="SMART" id="SM00448">
    <property type="entry name" value="REC"/>
    <property type="match status" value="1"/>
</dbReference>
<evidence type="ECO:0000259" key="2">
    <source>
        <dbReference type="PROSITE" id="PS50110"/>
    </source>
</evidence>
<keyword evidence="4" id="KW-1185">Reference proteome</keyword>
<organism evidence="3 4">
    <name type="scientific">Sphingobium lignivorans</name>
    <dbReference type="NCBI Taxonomy" id="2735886"/>
    <lineage>
        <taxon>Bacteria</taxon>
        <taxon>Pseudomonadati</taxon>
        <taxon>Pseudomonadota</taxon>
        <taxon>Alphaproteobacteria</taxon>
        <taxon>Sphingomonadales</taxon>
        <taxon>Sphingomonadaceae</taxon>
        <taxon>Sphingobium</taxon>
    </lineage>
</organism>
<dbReference type="PROSITE" id="PS50110">
    <property type="entry name" value="RESPONSE_REGULATORY"/>
    <property type="match status" value="1"/>
</dbReference>
<evidence type="ECO:0000256" key="1">
    <source>
        <dbReference type="PROSITE-ProRule" id="PRU00169"/>
    </source>
</evidence>
<dbReference type="Gene3D" id="3.40.50.2300">
    <property type="match status" value="1"/>
</dbReference>
<dbReference type="Pfam" id="PF00072">
    <property type="entry name" value="Response_reg"/>
    <property type="match status" value="1"/>
</dbReference>
<dbReference type="EMBL" id="JACHKA010000001">
    <property type="protein sequence ID" value="MBB5985009.1"/>
    <property type="molecule type" value="Genomic_DNA"/>
</dbReference>
<dbReference type="Proteomes" id="UP001138540">
    <property type="component" value="Unassembled WGS sequence"/>
</dbReference>
<sequence length="129" mass="14009">MPRMNLRTNGSEERPVPSVVLIVEDNAIIAMNTESLLLDLGVADVRSASSVTDALALMDEVDFQFAILDLRLSEDETSLPVAERLLKAGTPFVFATGFGEEADMPAGFSHAPILKKPYGFEDLSRVLRG</sequence>
<keyword evidence="1" id="KW-0597">Phosphoprotein</keyword>
<protein>
    <submittedName>
        <fullName evidence="3">CheY-like chemotaxis protein</fullName>
    </submittedName>
</protein>
<feature type="modified residue" description="4-aspartylphosphate" evidence="1">
    <location>
        <position position="69"/>
    </location>
</feature>
<evidence type="ECO:0000313" key="3">
    <source>
        <dbReference type="EMBL" id="MBB5985009.1"/>
    </source>
</evidence>